<gene>
    <name evidence="1" type="ORF">DLM78_12855</name>
    <name evidence="2" type="ORF">EHQ90_21345</name>
</gene>
<evidence type="ECO:0000313" key="2">
    <source>
        <dbReference type="EMBL" id="TGM09123.1"/>
    </source>
</evidence>
<reference evidence="2" key="3">
    <citation type="journal article" date="2019" name="PLoS Negl. Trop. Dis.">
        <title>Revisiting the worldwide diversity of Leptospira species in the environment.</title>
        <authorList>
            <person name="Vincent A.T."/>
            <person name="Schiettekatte O."/>
            <person name="Bourhy P."/>
            <person name="Veyrier F.J."/>
            <person name="Picardeau M."/>
        </authorList>
    </citation>
    <scope>NUCLEOTIDE SEQUENCE</scope>
    <source>
        <strain evidence="2">201702407</strain>
    </source>
</reference>
<evidence type="ECO:0000313" key="1">
    <source>
        <dbReference type="EMBL" id="RHX86666.1"/>
    </source>
</evidence>
<comment type="caution">
    <text evidence="1">The sequence shown here is derived from an EMBL/GenBank/DDBJ whole genome shotgun (WGS) entry which is preliminary data.</text>
</comment>
<proteinExistence type="predicted"/>
<accession>A0A4V3JUK6</accession>
<dbReference type="EMBL" id="QHCS01000002">
    <property type="protein sequence ID" value="RHX86666.1"/>
    <property type="molecule type" value="Genomic_DNA"/>
</dbReference>
<dbReference type="SUPFAM" id="SSF54593">
    <property type="entry name" value="Glyoxalase/Bleomycin resistance protein/Dihydroxybiphenyl dioxygenase"/>
    <property type="match status" value="1"/>
</dbReference>
<reference evidence="2" key="2">
    <citation type="submission" date="2018-10" db="EMBL/GenBank/DDBJ databases">
        <authorList>
            <person name="Vincent A.T."/>
            <person name="Schiettekatte O."/>
            <person name="Bourhy P."/>
            <person name="Veyrier F.J."/>
            <person name="Picardeau M."/>
        </authorList>
    </citation>
    <scope>NUCLEOTIDE SEQUENCE</scope>
    <source>
        <strain evidence="2">201702407</strain>
    </source>
</reference>
<dbReference type="InterPro" id="IPR029068">
    <property type="entry name" value="Glyas_Bleomycin-R_OHBP_Dase"/>
</dbReference>
<reference evidence="1" key="4">
    <citation type="journal article" date="2020" name="Int. J. Syst. Evol. Microbiol.">
        <title>Leptospira yasudae sp. nov. and Leptospira stimsonii sp. nov., two new species of the pathogenic group isolated from environmental sources.</title>
        <authorList>
            <person name="Casanovas-Massana A."/>
            <person name="Hamond C."/>
            <person name="Santos L.A."/>
            <person name="de Oliveira D."/>
            <person name="Hacker K.P."/>
            <person name="Balassiano I."/>
            <person name="Costa F."/>
            <person name="Medeiros M.A."/>
            <person name="Reis M.G."/>
            <person name="Ko A.I."/>
            <person name="Wunder E.A."/>
        </authorList>
    </citation>
    <scope>NUCLEOTIDE SEQUENCE</scope>
    <source>
        <strain evidence="1">AMB6-RJ</strain>
    </source>
</reference>
<keyword evidence="4" id="KW-1185">Reference proteome</keyword>
<name>A0A4V3JUK6_9LEPT</name>
<protein>
    <recommendedName>
        <fullName evidence="5">Glyoxalase</fullName>
    </recommendedName>
</protein>
<dbReference type="AlphaFoldDB" id="A0A4V3JUK6"/>
<dbReference type="RefSeq" id="WP_118982227.1">
    <property type="nucleotide sequence ID" value="NZ_QHCS01000002.1"/>
</dbReference>
<dbReference type="EMBL" id="RQGT01000133">
    <property type="protein sequence ID" value="TGM09123.1"/>
    <property type="molecule type" value="Genomic_DNA"/>
</dbReference>
<evidence type="ECO:0000313" key="4">
    <source>
        <dbReference type="Proteomes" id="UP000297422"/>
    </source>
</evidence>
<evidence type="ECO:0008006" key="5">
    <source>
        <dbReference type="Google" id="ProtNLM"/>
    </source>
</evidence>
<sequence>MIQFYASNFQSSDSSVSANLYSELFGLKIHKSSQVHSELSWENGPTLIFSKESKNCPVSPGTLTFQIQKEEWENFKILLLSRGFSLETQDLKYSSVLDPWKNRLWFYYFE</sequence>
<evidence type="ECO:0000313" key="3">
    <source>
        <dbReference type="Proteomes" id="UP000266669"/>
    </source>
</evidence>
<dbReference type="Proteomes" id="UP000297422">
    <property type="component" value="Unassembled WGS sequence"/>
</dbReference>
<organism evidence="1 3">
    <name type="scientific">Leptospira stimsonii</name>
    <dbReference type="NCBI Taxonomy" id="2202203"/>
    <lineage>
        <taxon>Bacteria</taxon>
        <taxon>Pseudomonadati</taxon>
        <taxon>Spirochaetota</taxon>
        <taxon>Spirochaetia</taxon>
        <taxon>Leptospirales</taxon>
        <taxon>Leptospiraceae</taxon>
        <taxon>Leptospira</taxon>
    </lineage>
</organism>
<dbReference type="Proteomes" id="UP000266669">
    <property type="component" value="Unassembled WGS sequence"/>
</dbReference>
<reference evidence="3" key="1">
    <citation type="submission" date="2018-05" db="EMBL/GenBank/DDBJ databases">
        <title>Leptospira yasudae sp. nov. and Leptospira stimsonii sp. nov., two pathogenic species of the genus Leptospira isolated from environmental sources.</title>
        <authorList>
            <person name="Casanovas-Massana A."/>
            <person name="Hamond C."/>
            <person name="Santos L.A."/>
            <person name="Hacker K.P."/>
            <person name="Balassiano I."/>
            <person name="Medeiros M.A."/>
            <person name="Reis M.G."/>
            <person name="Ko A.I."/>
            <person name="Wunder E.A."/>
        </authorList>
    </citation>
    <scope>NUCLEOTIDE SEQUENCE [LARGE SCALE GENOMIC DNA]</scope>
    <source>
        <strain evidence="3">AMB6-RJ</strain>
    </source>
</reference>